<evidence type="ECO:0000256" key="5">
    <source>
        <dbReference type="ARBA" id="ARBA00022679"/>
    </source>
</evidence>
<feature type="transmembrane region" description="Helical" evidence="11">
    <location>
        <begin position="26"/>
        <end position="46"/>
    </location>
</feature>
<comment type="catalytic activity">
    <reaction evidence="1">
        <text>ATP + protein L-histidine = ADP + protein N-phospho-L-histidine.</text>
        <dbReference type="EC" id="2.7.13.3"/>
    </reaction>
</comment>
<feature type="transmembrane region" description="Helical" evidence="11">
    <location>
        <begin position="202"/>
        <end position="225"/>
    </location>
</feature>
<dbReference type="FunFam" id="1.10.287.130:FF:000001">
    <property type="entry name" value="Two-component sensor histidine kinase"/>
    <property type="match status" value="1"/>
</dbReference>
<evidence type="ECO:0000313" key="14">
    <source>
        <dbReference type="EMBL" id="GHO46073.1"/>
    </source>
</evidence>
<dbReference type="PANTHER" id="PTHR45436:SF5">
    <property type="entry name" value="SENSOR HISTIDINE KINASE TRCS"/>
    <property type="match status" value="1"/>
</dbReference>
<dbReference type="InterPro" id="IPR036097">
    <property type="entry name" value="HisK_dim/P_sf"/>
</dbReference>
<dbReference type="InterPro" id="IPR003660">
    <property type="entry name" value="HAMP_dom"/>
</dbReference>
<dbReference type="Pfam" id="PF00512">
    <property type="entry name" value="HisKA"/>
    <property type="match status" value="1"/>
</dbReference>
<dbReference type="InterPro" id="IPR050428">
    <property type="entry name" value="TCS_sensor_his_kinase"/>
</dbReference>
<keyword evidence="10 11" id="KW-0472">Membrane</keyword>
<keyword evidence="6 11" id="KW-0812">Transmembrane</keyword>
<dbReference type="InterPro" id="IPR003661">
    <property type="entry name" value="HisK_dim/P_dom"/>
</dbReference>
<evidence type="ECO:0000256" key="7">
    <source>
        <dbReference type="ARBA" id="ARBA00022777"/>
    </source>
</evidence>
<evidence type="ECO:0000256" key="10">
    <source>
        <dbReference type="ARBA" id="ARBA00023136"/>
    </source>
</evidence>
<feature type="domain" description="HAMP" evidence="13">
    <location>
        <begin position="226"/>
        <end position="278"/>
    </location>
</feature>
<keyword evidence="15" id="KW-1185">Reference proteome</keyword>
<evidence type="ECO:0000256" key="4">
    <source>
        <dbReference type="ARBA" id="ARBA00022553"/>
    </source>
</evidence>
<dbReference type="InterPro" id="IPR005467">
    <property type="entry name" value="His_kinase_dom"/>
</dbReference>
<dbReference type="FunFam" id="3.30.565.10:FF:000006">
    <property type="entry name" value="Sensor histidine kinase WalK"/>
    <property type="match status" value="1"/>
</dbReference>
<dbReference type="CDD" id="cd06225">
    <property type="entry name" value="HAMP"/>
    <property type="match status" value="1"/>
</dbReference>
<dbReference type="InterPro" id="IPR036890">
    <property type="entry name" value="HATPase_C_sf"/>
</dbReference>
<proteinExistence type="predicted"/>
<gene>
    <name evidence="14" type="ORF">KSX_42360</name>
</gene>
<evidence type="ECO:0000256" key="6">
    <source>
        <dbReference type="ARBA" id="ARBA00022692"/>
    </source>
</evidence>
<keyword evidence="9" id="KW-0902">Two-component regulatory system</keyword>
<reference evidence="14" key="1">
    <citation type="submission" date="2020-10" db="EMBL/GenBank/DDBJ databases">
        <title>Taxonomic study of unclassified bacteria belonging to the class Ktedonobacteria.</title>
        <authorList>
            <person name="Yabe S."/>
            <person name="Wang C.M."/>
            <person name="Zheng Y."/>
            <person name="Sakai Y."/>
            <person name="Cavaletti L."/>
            <person name="Monciardini P."/>
            <person name="Donadio S."/>
        </authorList>
    </citation>
    <scope>NUCLEOTIDE SEQUENCE</scope>
    <source>
        <strain evidence="14">SOSP1-1</strain>
    </source>
</reference>
<dbReference type="PROSITE" id="PS50885">
    <property type="entry name" value="HAMP"/>
    <property type="match status" value="1"/>
</dbReference>
<evidence type="ECO:0000259" key="12">
    <source>
        <dbReference type="PROSITE" id="PS50109"/>
    </source>
</evidence>
<accession>A0A8J3I3H6</accession>
<organism evidence="14 15">
    <name type="scientific">Ktedonospora formicarum</name>
    <dbReference type="NCBI Taxonomy" id="2778364"/>
    <lineage>
        <taxon>Bacteria</taxon>
        <taxon>Bacillati</taxon>
        <taxon>Chloroflexota</taxon>
        <taxon>Ktedonobacteria</taxon>
        <taxon>Ktedonobacterales</taxon>
        <taxon>Ktedonobacteraceae</taxon>
        <taxon>Ktedonospora</taxon>
    </lineage>
</organism>
<dbReference type="Gene3D" id="3.30.565.10">
    <property type="entry name" value="Histidine kinase-like ATPase, C-terminal domain"/>
    <property type="match status" value="1"/>
</dbReference>
<dbReference type="SMART" id="SM00388">
    <property type="entry name" value="HisKA"/>
    <property type="match status" value="1"/>
</dbReference>
<dbReference type="PROSITE" id="PS50109">
    <property type="entry name" value="HIS_KIN"/>
    <property type="match status" value="1"/>
</dbReference>
<dbReference type="SMART" id="SM00387">
    <property type="entry name" value="HATPase_c"/>
    <property type="match status" value="1"/>
</dbReference>
<dbReference type="SUPFAM" id="SSF47384">
    <property type="entry name" value="Homodimeric domain of signal transducing histidine kinase"/>
    <property type="match status" value="1"/>
</dbReference>
<evidence type="ECO:0000256" key="9">
    <source>
        <dbReference type="ARBA" id="ARBA00023012"/>
    </source>
</evidence>
<dbReference type="Gene3D" id="6.10.340.10">
    <property type="match status" value="1"/>
</dbReference>
<dbReference type="Proteomes" id="UP000612362">
    <property type="component" value="Unassembled WGS sequence"/>
</dbReference>
<dbReference type="CDD" id="cd00082">
    <property type="entry name" value="HisKA"/>
    <property type="match status" value="1"/>
</dbReference>
<name>A0A8J3I3H6_9CHLR</name>
<dbReference type="PRINTS" id="PR00344">
    <property type="entry name" value="BCTRLSENSOR"/>
</dbReference>
<dbReference type="RefSeq" id="WP_220195475.1">
    <property type="nucleotide sequence ID" value="NZ_BNJF01000002.1"/>
</dbReference>
<comment type="caution">
    <text evidence="14">The sequence shown here is derived from an EMBL/GenBank/DDBJ whole genome shotgun (WGS) entry which is preliminary data.</text>
</comment>
<comment type="subcellular location">
    <subcellularLocation>
        <location evidence="2">Membrane</location>
    </subcellularLocation>
</comment>
<dbReference type="GO" id="GO:0000155">
    <property type="term" value="F:phosphorelay sensor kinase activity"/>
    <property type="evidence" value="ECO:0007669"/>
    <property type="project" value="InterPro"/>
</dbReference>
<dbReference type="SUPFAM" id="SSF158472">
    <property type="entry name" value="HAMP domain-like"/>
    <property type="match status" value="1"/>
</dbReference>
<keyword evidence="5" id="KW-0808">Transferase</keyword>
<evidence type="ECO:0000256" key="1">
    <source>
        <dbReference type="ARBA" id="ARBA00000085"/>
    </source>
</evidence>
<evidence type="ECO:0000259" key="13">
    <source>
        <dbReference type="PROSITE" id="PS50885"/>
    </source>
</evidence>
<dbReference type="Pfam" id="PF02518">
    <property type="entry name" value="HATPase_c"/>
    <property type="match status" value="1"/>
</dbReference>
<evidence type="ECO:0000256" key="8">
    <source>
        <dbReference type="ARBA" id="ARBA00022989"/>
    </source>
</evidence>
<dbReference type="InterPro" id="IPR004358">
    <property type="entry name" value="Sig_transdc_His_kin-like_C"/>
</dbReference>
<dbReference type="SUPFAM" id="SSF55874">
    <property type="entry name" value="ATPase domain of HSP90 chaperone/DNA topoisomerase II/histidine kinase"/>
    <property type="match status" value="1"/>
</dbReference>
<dbReference type="AlphaFoldDB" id="A0A8J3I3H6"/>
<evidence type="ECO:0000313" key="15">
    <source>
        <dbReference type="Proteomes" id="UP000612362"/>
    </source>
</evidence>
<dbReference type="SMART" id="SM00304">
    <property type="entry name" value="HAMP"/>
    <property type="match status" value="1"/>
</dbReference>
<dbReference type="Gene3D" id="1.10.287.130">
    <property type="match status" value="1"/>
</dbReference>
<evidence type="ECO:0000256" key="3">
    <source>
        <dbReference type="ARBA" id="ARBA00012438"/>
    </source>
</evidence>
<evidence type="ECO:0000256" key="2">
    <source>
        <dbReference type="ARBA" id="ARBA00004370"/>
    </source>
</evidence>
<dbReference type="CDD" id="cd00075">
    <property type="entry name" value="HATPase"/>
    <property type="match status" value="1"/>
</dbReference>
<dbReference type="PANTHER" id="PTHR45436">
    <property type="entry name" value="SENSOR HISTIDINE KINASE YKOH"/>
    <property type="match status" value="1"/>
</dbReference>
<dbReference type="EMBL" id="BNJF01000002">
    <property type="protein sequence ID" value="GHO46073.1"/>
    <property type="molecule type" value="Genomic_DNA"/>
</dbReference>
<sequence>MQATAFSFGQTIRPLRFFHSLRFRLMLWYLLIWGLVLCTFSAAIYFSEESTLYQSLETVLKTNIEHVTPFYDPMLGRLSETNVNALVILQNPQGQITQVNPTVPPEALPELRLRLSQAKGWGQGPLWRNSQSFTTSTVPNGQELRFASAGSPVFTEMGAGQGPYSMQQIAMRRITITNQQNQLLAYLYIGVPSDIPEQLQQLLITLVVTTSLILLCSSVGGYWLAERAMRPVQTITRTAQEISTTDLHRRLNLRQRDELGELATTFDRMLDRLERAFERQRQFTADASHELRTPLSIVTTEVERILQRPRATQDYIQVLSIIHQEHQRMTRLVSDLLTLARADQGQTVLKRERVDLSEIVVEAAEDLSPLAEQSAIEIHLSGLDELGVWGDRLYLTQLCINLLENAIKYSAGIGKQVKVKLDREPRHARLQIVDEGPGIDAEHLPHLFERFYRVDQSRTHVRIMENMSSPSGSGLGLSIARWIVEEHGGTIQVRSTPGVGSVFEICFPLLTDI</sequence>
<dbReference type="GO" id="GO:0005886">
    <property type="term" value="C:plasma membrane"/>
    <property type="evidence" value="ECO:0007669"/>
    <property type="project" value="TreeGrafter"/>
</dbReference>
<keyword evidence="7 14" id="KW-0418">Kinase</keyword>
<feature type="domain" description="Histidine kinase" evidence="12">
    <location>
        <begin position="286"/>
        <end position="511"/>
    </location>
</feature>
<keyword evidence="8 11" id="KW-1133">Transmembrane helix</keyword>
<dbReference type="InterPro" id="IPR003594">
    <property type="entry name" value="HATPase_dom"/>
</dbReference>
<evidence type="ECO:0000256" key="11">
    <source>
        <dbReference type="SAM" id="Phobius"/>
    </source>
</evidence>
<dbReference type="Pfam" id="PF00672">
    <property type="entry name" value="HAMP"/>
    <property type="match status" value="1"/>
</dbReference>
<keyword evidence="4" id="KW-0597">Phosphoprotein</keyword>
<dbReference type="EC" id="2.7.13.3" evidence="3"/>
<protein>
    <recommendedName>
        <fullName evidence="3">histidine kinase</fullName>
        <ecNumber evidence="3">2.7.13.3</ecNumber>
    </recommendedName>
</protein>